<accession>A0A4Y6V0R1</accession>
<name>A0A4Y6V0R1_SACBS</name>
<dbReference type="Pfam" id="PF13460">
    <property type="entry name" value="NAD_binding_10"/>
    <property type="match status" value="1"/>
</dbReference>
<proteinExistence type="predicted"/>
<dbReference type="OrthoDB" id="9807212at2"/>
<sequence>MRVLVTGASGFIGSAVVRELLGSGHEVVGLVRSREAAQRLEGIGAAAVRGSVERTDVLRQAADGMDAVIHTAFFHKFTHAGLSTRLRIALGGRPRQAPARFMAAAINAERRAIGIFGAALSAKQGALVIAMPTMTLAPGRLATEEDFADPGSVGGGRAASEQALLAQAERGIRASIVRLPPIVYGREDRSGLLPSLISIAKRTGSAAYIGDGHNRWPSVHRLDAARLFRLAAEQGAAGARYHAIADEGMAFAELAEAIGREIGRPAQSIGANQAAAHFGWLGPFAAADNPVSAELTSGRLGWEPMQRSLTDELKQGYDFGA</sequence>
<organism evidence="3 4">
    <name type="scientific">Saccharibacillus brassicae</name>
    <dbReference type="NCBI Taxonomy" id="2583377"/>
    <lineage>
        <taxon>Bacteria</taxon>
        <taxon>Bacillati</taxon>
        <taxon>Bacillota</taxon>
        <taxon>Bacilli</taxon>
        <taxon>Bacillales</taxon>
        <taxon>Paenibacillaceae</taxon>
        <taxon>Saccharibacillus</taxon>
    </lineage>
</organism>
<gene>
    <name evidence="3" type="ORF">FFV09_16710</name>
</gene>
<protein>
    <submittedName>
        <fullName evidence="3">SDR family oxidoreductase</fullName>
    </submittedName>
</protein>
<dbReference type="Gene3D" id="3.40.50.720">
    <property type="entry name" value="NAD(P)-binding Rossmann-like Domain"/>
    <property type="match status" value="1"/>
</dbReference>
<evidence type="ECO:0000259" key="1">
    <source>
        <dbReference type="Pfam" id="PF01370"/>
    </source>
</evidence>
<dbReference type="SUPFAM" id="SSF51735">
    <property type="entry name" value="NAD(P)-binding Rossmann-fold domains"/>
    <property type="match status" value="1"/>
</dbReference>
<dbReference type="EMBL" id="CP041217">
    <property type="protein sequence ID" value="QDH22340.1"/>
    <property type="molecule type" value="Genomic_DNA"/>
</dbReference>
<evidence type="ECO:0000259" key="2">
    <source>
        <dbReference type="Pfam" id="PF13460"/>
    </source>
</evidence>
<dbReference type="RefSeq" id="WP_141448884.1">
    <property type="nucleotide sequence ID" value="NZ_CP041217.1"/>
</dbReference>
<reference evidence="3 4" key="1">
    <citation type="submission" date="2019-06" db="EMBL/GenBank/DDBJ databases">
        <title>Saccharibacillus brassicae sp. nov., an endophytic bacterium isolated from Chinese cabbage seeds (Brassica pekinensis).</title>
        <authorList>
            <person name="Jiang L."/>
            <person name="Lee J."/>
            <person name="Kim S.W."/>
        </authorList>
    </citation>
    <scope>NUCLEOTIDE SEQUENCE [LARGE SCALE GENOMIC DNA]</scope>
    <source>
        <strain evidence="4">KCTC 43072 / ATSA2</strain>
    </source>
</reference>
<dbReference type="InterPro" id="IPR036291">
    <property type="entry name" value="NAD(P)-bd_dom_sf"/>
</dbReference>
<feature type="domain" description="NAD(P)-binding" evidence="2">
    <location>
        <begin position="7"/>
        <end position="80"/>
    </location>
</feature>
<dbReference type="InterPro" id="IPR051783">
    <property type="entry name" value="NAD(P)-dependent_oxidoreduct"/>
</dbReference>
<dbReference type="InterPro" id="IPR001509">
    <property type="entry name" value="Epimerase_deHydtase"/>
</dbReference>
<dbReference type="Pfam" id="PF01370">
    <property type="entry name" value="Epimerase"/>
    <property type="match status" value="1"/>
</dbReference>
<dbReference type="PANTHER" id="PTHR48079:SF9">
    <property type="entry name" value="PUTATIVE-RELATED"/>
    <property type="match status" value="1"/>
</dbReference>
<keyword evidence="4" id="KW-1185">Reference proteome</keyword>
<dbReference type="GO" id="GO:0004029">
    <property type="term" value="F:aldehyde dehydrogenase (NAD+) activity"/>
    <property type="evidence" value="ECO:0007669"/>
    <property type="project" value="TreeGrafter"/>
</dbReference>
<dbReference type="GO" id="GO:0005737">
    <property type="term" value="C:cytoplasm"/>
    <property type="evidence" value="ECO:0007669"/>
    <property type="project" value="TreeGrafter"/>
</dbReference>
<feature type="domain" description="NAD-dependent epimerase/dehydratase" evidence="1">
    <location>
        <begin position="159"/>
        <end position="241"/>
    </location>
</feature>
<dbReference type="PANTHER" id="PTHR48079">
    <property type="entry name" value="PROTEIN YEEZ"/>
    <property type="match status" value="1"/>
</dbReference>
<dbReference type="KEGG" id="saca:FFV09_16710"/>
<dbReference type="AlphaFoldDB" id="A0A4Y6V0R1"/>
<dbReference type="CDD" id="cd05262">
    <property type="entry name" value="SDR_a7"/>
    <property type="match status" value="1"/>
</dbReference>
<dbReference type="InterPro" id="IPR016040">
    <property type="entry name" value="NAD(P)-bd_dom"/>
</dbReference>
<dbReference type="Proteomes" id="UP000316968">
    <property type="component" value="Chromosome"/>
</dbReference>
<evidence type="ECO:0000313" key="4">
    <source>
        <dbReference type="Proteomes" id="UP000316968"/>
    </source>
</evidence>
<evidence type="ECO:0000313" key="3">
    <source>
        <dbReference type="EMBL" id="QDH22340.1"/>
    </source>
</evidence>